<dbReference type="RefSeq" id="WP_092656022.1">
    <property type="nucleotide sequence ID" value="NZ_LT629732.1"/>
</dbReference>
<dbReference type="STRING" id="117157.SAMN04489717_5042"/>
<dbReference type="SUPFAM" id="SSF48208">
    <property type="entry name" value="Six-hairpin glycosidases"/>
    <property type="match status" value="1"/>
</dbReference>
<evidence type="ECO:0000256" key="1">
    <source>
        <dbReference type="ARBA" id="ARBA00008558"/>
    </source>
</evidence>
<dbReference type="Proteomes" id="UP000198983">
    <property type="component" value="Chromosome I"/>
</dbReference>
<keyword evidence="2" id="KW-0413">Isomerase</keyword>
<proteinExistence type="inferred from homology"/>
<dbReference type="Gene3D" id="1.50.10.10">
    <property type="match status" value="1"/>
</dbReference>
<sequence length="478" mass="51273">MPETPETPATTGFDGPDSTGAAESGEYAGVVDHLVHDVLAWWLRNAPDRIRGGVFTCWDNSGEHLLSTDKYTWSQGRWIWLLASAADALERGVLTGQDVLDAADLRALAGQSAAFVRRHAVLPDATTAYVTDAAGTPHEPTPGAGLHTSVFADCFVALGLAAWARVGPTCEAADADDAAEAAEAGKLALTLLESAAARVRGGQARTDPYPIHRDFAALSLPMICVGTATEVHRATGSHTNDGPAAAIAAEAAAMIARELRAGHDLRELVPRVPGRDDTLLARHRTPGHALECLWFLVHAADSVPGVQAALGGGAFGADGDRAWIPEAALHALRIGWDDEHGGLLRYVDLDGGPPRGRTLDDPYEVLVRETWDTKLWWPHAEALYATRLLAGRFPAYAPELSGWHERLRSYTYGTFPAGRGREWVQIRSRDGAPLNRTVALPVKDPFHIARALLLQAELLAATGDAGHRTPNDVERKHQ</sequence>
<protein>
    <submittedName>
        <fullName evidence="4">N-acylglucosamine 2-epimerase</fullName>
    </submittedName>
</protein>
<evidence type="ECO:0000256" key="3">
    <source>
        <dbReference type="SAM" id="MobiDB-lite"/>
    </source>
</evidence>
<dbReference type="InterPro" id="IPR008928">
    <property type="entry name" value="6-hairpin_glycosidase_sf"/>
</dbReference>
<feature type="region of interest" description="Disordered" evidence="3">
    <location>
        <begin position="1"/>
        <end position="22"/>
    </location>
</feature>
<dbReference type="AlphaFoldDB" id="A0A1H1XLW6"/>
<name>A0A1H1XLW6_9ACTN</name>
<dbReference type="Pfam" id="PF07221">
    <property type="entry name" value="GlcNAc_2-epim"/>
    <property type="match status" value="1"/>
</dbReference>
<accession>A0A1H1XLW6</accession>
<reference evidence="4 5" key="1">
    <citation type="submission" date="2016-10" db="EMBL/GenBank/DDBJ databases">
        <authorList>
            <person name="de Groot N.N."/>
        </authorList>
    </citation>
    <scope>NUCLEOTIDE SEQUENCE [LARGE SCALE GENOMIC DNA]</scope>
    <source>
        <strain evidence="4 5">DSM 22024</strain>
    </source>
</reference>
<keyword evidence="5" id="KW-1185">Reference proteome</keyword>
<comment type="similarity">
    <text evidence="1">Belongs to the N-acylglucosamine 2-epimerase family.</text>
</comment>
<dbReference type="OrthoDB" id="5141876at2"/>
<evidence type="ECO:0000313" key="5">
    <source>
        <dbReference type="Proteomes" id="UP000198983"/>
    </source>
</evidence>
<dbReference type="InterPro" id="IPR010819">
    <property type="entry name" value="AGE/CE"/>
</dbReference>
<dbReference type="InterPro" id="IPR012341">
    <property type="entry name" value="6hp_glycosidase-like_sf"/>
</dbReference>
<organism evidence="4 5">
    <name type="scientific">Actinopolymorpha singaporensis</name>
    <dbReference type="NCBI Taxonomy" id="117157"/>
    <lineage>
        <taxon>Bacteria</taxon>
        <taxon>Bacillati</taxon>
        <taxon>Actinomycetota</taxon>
        <taxon>Actinomycetes</taxon>
        <taxon>Propionibacteriales</taxon>
        <taxon>Actinopolymorphaceae</taxon>
        <taxon>Actinopolymorpha</taxon>
    </lineage>
</organism>
<gene>
    <name evidence="4" type="ORF">SAMN04489717_5042</name>
</gene>
<evidence type="ECO:0000313" key="4">
    <source>
        <dbReference type="EMBL" id="SDT10315.1"/>
    </source>
</evidence>
<evidence type="ECO:0000256" key="2">
    <source>
        <dbReference type="ARBA" id="ARBA00023235"/>
    </source>
</evidence>
<dbReference type="GO" id="GO:0005975">
    <property type="term" value="P:carbohydrate metabolic process"/>
    <property type="evidence" value="ECO:0007669"/>
    <property type="project" value="InterPro"/>
</dbReference>
<dbReference type="PANTHER" id="PTHR15108">
    <property type="entry name" value="N-ACYLGLUCOSAMINE-2-EPIMERASE"/>
    <property type="match status" value="1"/>
</dbReference>
<dbReference type="GO" id="GO:0016853">
    <property type="term" value="F:isomerase activity"/>
    <property type="evidence" value="ECO:0007669"/>
    <property type="project" value="UniProtKB-KW"/>
</dbReference>
<dbReference type="EMBL" id="LT629732">
    <property type="protein sequence ID" value="SDT10315.1"/>
    <property type="molecule type" value="Genomic_DNA"/>
</dbReference>